<organism evidence="1 2">
    <name type="scientific">Tetranychus urticae</name>
    <name type="common">Two-spotted spider mite</name>
    <dbReference type="NCBI Taxonomy" id="32264"/>
    <lineage>
        <taxon>Eukaryota</taxon>
        <taxon>Metazoa</taxon>
        <taxon>Ecdysozoa</taxon>
        <taxon>Arthropoda</taxon>
        <taxon>Chelicerata</taxon>
        <taxon>Arachnida</taxon>
        <taxon>Acari</taxon>
        <taxon>Acariformes</taxon>
        <taxon>Trombidiformes</taxon>
        <taxon>Prostigmata</taxon>
        <taxon>Eleutherengona</taxon>
        <taxon>Raphignathae</taxon>
        <taxon>Tetranychoidea</taxon>
        <taxon>Tetranychidae</taxon>
        <taxon>Tetranychus</taxon>
    </lineage>
</organism>
<protein>
    <submittedName>
        <fullName evidence="1">Uncharacterized protein</fullName>
    </submittedName>
</protein>
<dbReference type="EnsemblMetazoa" id="tetur36g00360.1">
    <property type="protein sequence ID" value="tetur36g00360.1"/>
    <property type="gene ID" value="tetur36g00360"/>
</dbReference>
<reference evidence="2" key="1">
    <citation type="submission" date="2011-08" db="EMBL/GenBank/DDBJ databases">
        <authorList>
            <person name="Rombauts S."/>
        </authorList>
    </citation>
    <scope>NUCLEOTIDE SEQUENCE</scope>
    <source>
        <strain evidence="2">London</strain>
    </source>
</reference>
<dbReference type="HOGENOM" id="CLU_3419680_0_0_1"/>
<dbReference type="Proteomes" id="UP000015104">
    <property type="component" value="Unassembled WGS sequence"/>
</dbReference>
<dbReference type="EMBL" id="CAEY01001040">
    <property type="status" value="NOT_ANNOTATED_CDS"/>
    <property type="molecule type" value="Genomic_DNA"/>
</dbReference>
<dbReference type="AlphaFoldDB" id="T1L3M0"/>
<keyword evidence="2" id="KW-1185">Reference proteome</keyword>
<evidence type="ECO:0000313" key="1">
    <source>
        <dbReference type="EnsemblMetazoa" id="tetur36g00360.1"/>
    </source>
</evidence>
<sequence>MTIIPSHLPIFNVIFQAVQTRFMLL</sequence>
<name>T1L3M0_TETUR</name>
<reference evidence="1" key="2">
    <citation type="submission" date="2015-06" db="UniProtKB">
        <authorList>
            <consortium name="EnsemblMetazoa"/>
        </authorList>
    </citation>
    <scope>IDENTIFICATION</scope>
</reference>
<accession>T1L3M0</accession>
<proteinExistence type="predicted"/>
<evidence type="ECO:0000313" key="2">
    <source>
        <dbReference type="Proteomes" id="UP000015104"/>
    </source>
</evidence>